<keyword evidence="3" id="KW-0171">Cobalt transport</keyword>
<keyword evidence="11 13" id="KW-0472">Membrane</keyword>
<evidence type="ECO:0000256" key="12">
    <source>
        <dbReference type="ARBA" id="ARBA00023285"/>
    </source>
</evidence>
<evidence type="ECO:0000256" key="6">
    <source>
        <dbReference type="ARBA" id="ARBA00022596"/>
    </source>
</evidence>
<comment type="function">
    <text evidence="1">Efflux system for nickel and cobalt.</text>
</comment>
<sequence length="322" mass="32980">MLALGLVTLGLLAVIFRYHTEIVSWAIAQQRDFQNGLARGLRALKAGDAGAWAGFISLCGGYGFLHAVGPGHGKFLMGAYSAARPVRTGPLILATVAASLGQALTAVLLVAGGIGLFALTRQQMTTLAETTLTQLSLVSILLIGLWLVLRGSRRVAAVVLPRKATHPGMALAGHAHPGSASDHGMFPVSDPHHNHHHHDHGCCSGCGHAHAPSPQAIAAATTWRELAGVIGAIAIRPCSGAVLLLVLTWQMNILPAGIAGVFAMATGTACLTLLVALMGQALRTGALAGMTESNALRVMAASLEMVGGLAVVLLAGEGLGLI</sequence>
<evidence type="ECO:0000256" key="9">
    <source>
        <dbReference type="ARBA" id="ARBA00023065"/>
    </source>
</evidence>
<proteinExistence type="inferred from homology"/>
<evidence type="ECO:0000256" key="10">
    <source>
        <dbReference type="ARBA" id="ARBA00023112"/>
    </source>
</evidence>
<feature type="transmembrane region" description="Helical" evidence="13">
    <location>
        <begin position="253"/>
        <end position="277"/>
    </location>
</feature>
<comment type="similarity">
    <text evidence="13">Belongs to the NiCoT transporter (TC 2.A.52) family.</text>
</comment>
<feature type="transmembrane region" description="Helical" evidence="13">
    <location>
        <begin position="52"/>
        <end position="70"/>
    </location>
</feature>
<keyword evidence="6" id="KW-0533">Nickel</keyword>
<name>A0ABT4J777_9RHOB</name>
<comment type="caution">
    <text evidence="15">The sequence shown here is derived from an EMBL/GenBank/DDBJ whole genome shotgun (WGS) entry which is preliminary data.</text>
</comment>
<dbReference type="EMBL" id="JAPTYD010000017">
    <property type="protein sequence ID" value="MCZ0962457.1"/>
    <property type="molecule type" value="Genomic_DNA"/>
</dbReference>
<feature type="region of interest" description="Disordered" evidence="14">
    <location>
        <begin position="177"/>
        <end position="202"/>
    </location>
</feature>
<evidence type="ECO:0000256" key="8">
    <source>
        <dbReference type="ARBA" id="ARBA00022989"/>
    </source>
</evidence>
<evidence type="ECO:0000313" key="16">
    <source>
        <dbReference type="Proteomes" id="UP001149822"/>
    </source>
</evidence>
<evidence type="ECO:0000256" key="11">
    <source>
        <dbReference type="ARBA" id="ARBA00023136"/>
    </source>
</evidence>
<dbReference type="Pfam" id="PF03824">
    <property type="entry name" value="NicO"/>
    <property type="match status" value="1"/>
</dbReference>
<keyword evidence="4 13" id="KW-0813">Transport</keyword>
<evidence type="ECO:0000313" key="15">
    <source>
        <dbReference type="EMBL" id="MCZ0962457.1"/>
    </source>
</evidence>
<keyword evidence="5" id="KW-1003">Cell membrane</keyword>
<keyword evidence="16" id="KW-1185">Reference proteome</keyword>
<keyword evidence="10" id="KW-0921">Nickel transport</keyword>
<dbReference type="PANTHER" id="PTHR40659">
    <property type="entry name" value="NICKEL/COBALT EFFLUX SYSTEM RCNA"/>
    <property type="match status" value="1"/>
</dbReference>
<comment type="subcellular location">
    <subcellularLocation>
        <location evidence="2 13">Cell membrane</location>
        <topology evidence="2 13">Multi-pass membrane protein</topology>
    </subcellularLocation>
</comment>
<keyword evidence="7 13" id="KW-0812">Transmembrane</keyword>
<evidence type="ECO:0000256" key="5">
    <source>
        <dbReference type="ARBA" id="ARBA00022475"/>
    </source>
</evidence>
<evidence type="ECO:0000256" key="2">
    <source>
        <dbReference type="ARBA" id="ARBA00004651"/>
    </source>
</evidence>
<feature type="transmembrane region" description="Helical" evidence="13">
    <location>
        <begin position="226"/>
        <end position="247"/>
    </location>
</feature>
<accession>A0ABT4J777</accession>
<evidence type="ECO:0000256" key="4">
    <source>
        <dbReference type="ARBA" id="ARBA00022448"/>
    </source>
</evidence>
<reference evidence="15" key="1">
    <citation type="submission" date="2022-12" db="EMBL/GenBank/DDBJ databases">
        <title>Paracoccus sp. EF6 isolated from a lake water.</title>
        <authorList>
            <person name="Liu H."/>
        </authorList>
    </citation>
    <scope>NUCLEOTIDE SEQUENCE</scope>
    <source>
        <strain evidence="15">EF6</strain>
    </source>
</reference>
<evidence type="ECO:0000256" key="14">
    <source>
        <dbReference type="SAM" id="MobiDB-lite"/>
    </source>
</evidence>
<protein>
    <recommendedName>
        <fullName evidence="13">Nickel/cobalt efflux system</fullName>
    </recommendedName>
</protein>
<dbReference type="Proteomes" id="UP001149822">
    <property type="component" value="Unassembled WGS sequence"/>
</dbReference>
<dbReference type="InterPro" id="IPR051224">
    <property type="entry name" value="NiCoT_RcnA"/>
</dbReference>
<evidence type="ECO:0000256" key="7">
    <source>
        <dbReference type="ARBA" id="ARBA00022692"/>
    </source>
</evidence>
<dbReference type="InterPro" id="IPR011541">
    <property type="entry name" value="Ni/Co_transpt_high_affinity"/>
</dbReference>
<dbReference type="RefSeq" id="WP_268942483.1">
    <property type="nucleotide sequence ID" value="NZ_JAPTYD010000017.1"/>
</dbReference>
<organism evidence="15 16">
    <name type="scientific">Paracoccus benzoatiresistens</name>
    <dbReference type="NCBI Taxonomy" id="2997341"/>
    <lineage>
        <taxon>Bacteria</taxon>
        <taxon>Pseudomonadati</taxon>
        <taxon>Pseudomonadota</taxon>
        <taxon>Alphaproteobacteria</taxon>
        <taxon>Rhodobacterales</taxon>
        <taxon>Paracoccaceae</taxon>
        <taxon>Paracoccus</taxon>
    </lineage>
</organism>
<gene>
    <name evidence="15" type="ORF">OU682_12585</name>
</gene>
<feature type="transmembrane region" description="Helical" evidence="13">
    <location>
        <begin position="298"/>
        <end position="316"/>
    </location>
</feature>
<keyword evidence="8 13" id="KW-1133">Transmembrane helix</keyword>
<dbReference type="PANTHER" id="PTHR40659:SF1">
    <property type="entry name" value="NICKEL_COBALT EFFLUX SYSTEM RCNA"/>
    <property type="match status" value="1"/>
</dbReference>
<keyword evidence="9" id="KW-0406">Ion transport</keyword>
<keyword evidence="12" id="KW-0170">Cobalt</keyword>
<evidence type="ECO:0000256" key="3">
    <source>
        <dbReference type="ARBA" id="ARBA00022426"/>
    </source>
</evidence>
<feature type="transmembrane region" description="Helical" evidence="13">
    <location>
        <begin position="131"/>
        <end position="149"/>
    </location>
</feature>
<evidence type="ECO:0000256" key="13">
    <source>
        <dbReference type="RuleBase" id="RU362101"/>
    </source>
</evidence>
<feature type="transmembrane region" description="Helical" evidence="13">
    <location>
        <begin position="91"/>
        <end position="119"/>
    </location>
</feature>
<evidence type="ECO:0000256" key="1">
    <source>
        <dbReference type="ARBA" id="ARBA00002510"/>
    </source>
</evidence>